<dbReference type="InterPro" id="IPR001279">
    <property type="entry name" value="Metallo-B-lactamas"/>
</dbReference>
<protein>
    <submittedName>
        <fullName evidence="2">MBL fold metallo-hydrolase</fullName>
    </submittedName>
</protein>
<gene>
    <name evidence="2" type="ORF">JJL56_17705</name>
</gene>
<dbReference type="RefSeq" id="WP_200485783.1">
    <property type="nucleotide sequence ID" value="NZ_JAEPIV010000009.1"/>
</dbReference>
<keyword evidence="3" id="KW-1185">Reference proteome</keyword>
<dbReference type="PROSITE" id="PS51257">
    <property type="entry name" value="PROKAR_LIPOPROTEIN"/>
    <property type="match status" value="1"/>
</dbReference>
<organism evidence="2 3">
    <name type="scientific">Azospirillum aestuarii</name>
    <dbReference type="NCBI Taxonomy" id="2802052"/>
    <lineage>
        <taxon>Bacteria</taxon>
        <taxon>Pseudomonadati</taxon>
        <taxon>Pseudomonadota</taxon>
        <taxon>Alphaproteobacteria</taxon>
        <taxon>Rhodospirillales</taxon>
        <taxon>Azospirillaceae</taxon>
        <taxon>Azospirillum</taxon>
    </lineage>
</organism>
<evidence type="ECO:0000259" key="1">
    <source>
        <dbReference type="Pfam" id="PF12706"/>
    </source>
</evidence>
<proteinExistence type="predicted"/>
<accession>A0ABS1I0V2</accession>
<dbReference type="CDD" id="cd16279">
    <property type="entry name" value="metallo-hydrolase-like_MBL-fold"/>
    <property type="match status" value="1"/>
</dbReference>
<reference evidence="2 3" key="1">
    <citation type="submission" date="2021-01" db="EMBL/GenBank/DDBJ databases">
        <title>Azospirillum sp. YIM DDC1 draft genome.</title>
        <authorList>
            <person name="Wang Y.-X."/>
        </authorList>
    </citation>
    <scope>NUCLEOTIDE SEQUENCE [LARGE SCALE GENOMIC DNA]</scope>
    <source>
        <strain evidence="2 3">YIM DDC1</strain>
    </source>
</reference>
<dbReference type="Proteomes" id="UP000654452">
    <property type="component" value="Unassembled WGS sequence"/>
</dbReference>
<dbReference type="PANTHER" id="PTHR42663">
    <property type="entry name" value="HYDROLASE C777.06C-RELATED-RELATED"/>
    <property type="match status" value="1"/>
</dbReference>
<name>A0ABS1I0V2_9PROT</name>
<evidence type="ECO:0000313" key="2">
    <source>
        <dbReference type="EMBL" id="MBK4720704.1"/>
    </source>
</evidence>
<dbReference type="EMBL" id="JAEPIV010000009">
    <property type="protein sequence ID" value="MBK4720704.1"/>
    <property type="molecule type" value="Genomic_DNA"/>
</dbReference>
<comment type="caution">
    <text evidence="2">The sequence shown here is derived from an EMBL/GenBank/DDBJ whole genome shotgun (WGS) entry which is preliminary data.</text>
</comment>
<dbReference type="Pfam" id="PF12706">
    <property type="entry name" value="Lactamase_B_2"/>
    <property type="match status" value="1"/>
</dbReference>
<evidence type="ECO:0000313" key="3">
    <source>
        <dbReference type="Proteomes" id="UP000654452"/>
    </source>
</evidence>
<dbReference type="PANTHER" id="PTHR42663:SF6">
    <property type="entry name" value="HYDROLASE C777.06C-RELATED"/>
    <property type="match status" value="1"/>
</dbReference>
<dbReference type="InterPro" id="IPR036866">
    <property type="entry name" value="RibonucZ/Hydroxyglut_hydro"/>
</dbReference>
<feature type="domain" description="Metallo-beta-lactamase" evidence="1">
    <location>
        <begin position="64"/>
        <end position="244"/>
    </location>
</feature>
<dbReference type="Gene3D" id="3.60.15.10">
    <property type="entry name" value="Ribonuclease Z/Hydroxyacylglutathione hydrolase-like"/>
    <property type="match status" value="1"/>
</dbReference>
<sequence>MSGQRVTILGCGGSRGVPVIGLGWGSCDPANPKNQRMRPSILVEWEQGQESKQAGAGQGSGVSILVDTSPDLRQQLLNADVRRLDAVLWTHQHADHAHGIDELRELCRAMQAPIDTYGRADDLAELERRFGYCFEPLRPGDPFYRPVLTPRAVEGPFEVRGHRIVPFEQDHGYLKTLGYRFDKFAYSTDVVRLDEDAFAALEGVEVWVVDCARIEPPHPVHAHLALTLEWIARVRPKRAFLTHMDQTMDYDTLRRLLPAGVEPAYDGLVIEL</sequence>
<dbReference type="SUPFAM" id="SSF56281">
    <property type="entry name" value="Metallo-hydrolase/oxidoreductase"/>
    <property type="match status" value="1"/>
</dbReference>